<sequence>MPATHTITGPTSLQRSLWLRRGTHIVLALPSFSVVQQENLQARFNRQLSESGNEFCTVALIASLVGYILFDAAHWAFFTVHPVTMLTANLLVCLAAALFGKALGVLRARWQLARLIWFVAERLEDLEENSSPLAFPSAPRGDLFAMHSRSASSLGRVSTY</sequence>
<comment type="caution">
    <text evidence="2">The sequence shown here is derived from an EMBL/GenBank/DDBJ whole genome shotgun (WGS) entry which is preliminary data.</text>
</comment>
<organism evidence="2 3">
    <name type="scientific">Granulicella aggregans</name>
    <dbReference type="NCBI Taxonomy" id="474949"/>
    <lineage>
        <taxon>Bacteria</taxon>
        <taxon>Pseudomonadati</taxon>
        <taxon>Acidobacteriota</taxon>
        <taxon>Terriglobia</taxon>
        <taxon>Terriglobales</taxon>
        <taxon>Acidobacteriaceae</taxon>
        <taxon>Granulicella</taxon>
    </lineage>
</organism>
<evidence type="ECO:0000256" key="1">
    <source>
        <dbReference type="SAM" id="Phobius"/>
    </source>
</evidence>
<dbReference type="Proteomes" id="UP000540989">
    <property type="component" value="Unassembled WGS sequence"/>
</dbReference>
<dbReference type="RefSeq" id="WP_184218255.1">
    <property type="nucleotide sequence ID" value="NZ_JACHIP010000004.1"/>
</dbReference>
<feature type="transmembrane region" description="Helical" evidence="1">
    <location>
        <begin position="55"/>
        <end position="77"/>
    </location>
</feature>
<accession>A0A7W7ZEM7</accession>
<keyword evidence="1" id="KW-0472">Membrane</keyword>
<proteinExistence type="predicted"/>
<name>A0A7W7ZEM7_9BACT</name>
<reference evidence="2 3" key="1">
    <citation type="submission" date="2020-08" db="EMBL/GenBank/DDBJ databases">
        <title>Genomic Encyclopedia of Type Strains, Phase IV (KMG-V): Genome sequencing to study the core and pangenomes of soil and plant-associated prokaryotes.</title>
        <authorList>
            <person name="Whitman W."/>
        </authorList>
    </citation>
    <scope>NUCLEOTIDE SEQUENCE [LARGE SCALE GENOMIC DNA]</scope>
    <source>
        <strain evidence="2 3">M8UP14</strain>
    </source>
</reference>
<dbReference type="EMBL" id="JACHIP010000004">
    <property type="protein sequence ID" value="MBB5058530.1"/>
    <property type="molecule type" value="Genomic_DNA"/>
</dbReference>
<gene>
    <name evidence="2" type="ORF">HDF16_003244</name>
</gene>
<protein>
    <submittedName>
        <fullName evidence="2">Uncharacterized protein</fullName>
    </submittedName>
</protein>
<feature type="transmembrane region" description="Helical" evidence="1">
    <location>
        <begin position="83"/>
        <end position="106"/>
    </location>
</feature>
<evidence type="ECO:0000313" key="2">
    <source>
        <dbReference type="EMBL" id="MBB5058530.1"/>
    </source>
</evidence>
<keyword evidence="1" id="KW-1133">Transmembrane helix</keyword>
<keyword evidence="1" id="KW-0812">Transmembrane</keyword>
<evidence type="ECO:0000313" key="3">
    <source>
        <dbReference type="Proteomes" id="UP000540989"/>
    </source>
</evidence>
<keyword evidence="3" id="KW-1185">Reference proteome</keyword>
<dbReference type="AlphaFoldDB" id="A0A7W7ZEM7"/>